<name>A0A183GUI5_HELPZ</name>
<dbReference type="EMBL" id="UZAH01039791">
    <property type="protein sequence ID" value="VDP57168.1"/>
    <property type="molecule type" value="Genomic_DNA"/>
</dbReference>
<feature type="region of interest" description="Disordered" evidence="1">
    <location>
        <begin position="1"/>
        <end position="31"/>
    </location>
</feature>
<reference evidence="2 3" key="1">
    <citation type="submission" date="2018-11" db="EMBL/GenBank/DDBJ databases">
        <authorList>
            <consortium name="Pathogen Informatics"/>
        </authorList>
    </citation>
    <scope>NUCLEOTIDE SEQUENCE [LARGE SCALE GENOMIC DNA]</scope>
</reference>
<feature type="compositionally biased region" description="Polar residues" evidence="1">
    <location>
        <begin position="1"/>
        <end position="15"/>
    </location>
</feature>
<organism evidence="3 4">
    <name type="scientific">Heligmosomoides polygyrus</name>
    <name type="common">Parasitic roundworm</name>
    <dbReference type="NCBI Taxonomy" id="6339"/>
    <lineage>
        <taxon>Eukaryota</taxon>
        <taxon>Metazoa</taxon>
        <taxon>Ecdysozoa</taxon>
        <taxon>Nematoda</taxon>
        <taxon>Chromadorea</taxon>
        <taxon>Rhabditida</taxon>
        <taxon>Rhabditina</taxon>
        <taxon>Rhabditomorpha</taxon>
        <taxon>Strongyloidea</taxon>
        <taxon>Heligmosomidae</taxon>
        <taxon>Heligmosomoides</taxon>
    </lineage>
</organism>
<accession>A0A3P8FCR5</accession>
<evidence type="ECO:0000313" key="3">
    <source>
        <dbReference type="Proteomes" id="UP000050761"/>
    </source>
</evidence>
<dbReference type="Proteomes" id="UP000050761">
    <property type="component" value="Unassembled WGS sequence"/>
</dbReference>
<sequence length="129" mass="13759">MGPSLTHSRASSLNSRAAGPSSKLDSESGVTDNLTQTLSYLGDDATVRGWDVKCLRGATVQAITDVWNDNRSTTALLTQKINKGNSTLLADLTHSFAAVRERIDGIPAVSKVASLNPDGPLPRVVFFYI</sequence>
<evidence type="ECO:0000256" key="1">
    <source>
        <dbReference type="SAM" id="MobiDB-lite"/>
    </source>
</evidence>
<reference evidence="4" key="2">
    <citation type="submission" date="2019-09" db="UniProtKB">
        <authorList>
            <consortium name="WormBaseParasite"/>
        </authorList>
    </citation>
    <scope>IDENTIFICATION</scope>
</reference>
<evidence type="ECO:0000313" key="2">
    <source>
        <dbReference type="EMBL" id="VDP57168.1"/>
    </source>
</evidence>
<protein>
    <submittedName>
        <fullName evidence="4">WD_REPEATS_REGION domain-containing protein</fullName>
    </submittedName>
</protein>
<proteinExistence type="predicted"/>
<accession>A0A183GUI5</accession>
<evidence type="ECO:0000313" key="4">
    <source>
        <dbReference type="WBParaSite" id="HPBE_0002635501-mRNA-1"/>
    </source>
</evidence>
<dbReference type="OrthoDB" id="5872069at2759"/>
<keyword evidence="3" id="KW-1185">Reference proteome</keyword>
<gene>
    <name evidence="2" type="ORF">HPBE_LOCUS26354</name>
</gene>
<dbReference type="WBParaSite" id="HPBE_0002635501-mRNA-1">
    <property type="protein sequence ID" value="HPBE_0002635501-mRNA-1"/>
    <property type="gene ID" value="HPBE_0002635501"/>
</dbReference>
<dbReference type="AlphaFoldDB" id="A0A183GUI5"/>